<proteinExistence type="predicted"/>
<feature type="signal peptide" evidence="4">
    <location>
        <begin position="1"/>
        <end position="39"/>
    </location>
</feature>
<dbReference type="Gene3D" id="2.60.120.200">
    <property type="match status" value="1"/>
</dbReference>
<dbReference type="PANTHER" id="PTHR43784:SF2">
    <property type="entry name" value="GDSL-LIKE LIPASE_ACYLHYDROLASE, PUTATIVE (AFU_ORTHOLOGUE AFUA_2G00820)-RELATED"/>
    <property type="match status" value="1"/>
</dbReference>
<comment type="caution">
    <text evidence="6">The sequence shown here is derived from an EMBL/GenBank/DDBJ whole genome shotgun (WGS) entry which is preliminary data.</text>
</comment>
<evidence type="ECO:0000256" key="1">
    <source>
        <dbReference type="ARBA" id="ARBA00022729"/>
    </source>
</evidence>
<feature type="chain" id="PRO_5046024798" description="CBM6 domain-containing protein" evidence="4">
    <location>
        <begin position="40"/>
        <end position="1806"/>
    </location>
</feature>
<reference evidence="6 7" key="1">
    <citation type="journal article" date="2019" name="Int. J. Syst. Evol. Microbiol.">
        <title>The Global Catalogue of Microorganisms (GCM) 10K type strain sequencing project: providing services to taxonomists for standard genome sequencing and annotation.</title>
        <authorList>
            <consortium name="The Broad Institute Genomics Platform"/>
            <consortium name="The Broad Institute Genome Sequencing Center for Infectious Disease"/>
            <person name="Wu L."/>
            <person name="Ma J."/>
        </authorList>
    </citation>
    <scope>NUCLEOTIDE SEQUENCE [LARGE SCALE GENOMIC DNA]</scope>
    <source>
        <strain evidence="6 7">JCM 3380</strain>
    </source>
</reference>
<feature type="compositionally biased region" description="Polar residues" evidence="3">
    <location>
        <begin position="51"/>
        <end position="61"/>
    </location>
</feature>
<dbReference type="CDD" id="cd02795">
    <property type="entry name" value="CBM6-CBM35-CBM36_like"/>
    <property type="match status" value="1"/>
</dbReference>
<evidence type="ECO:0000256" key="4">
    <source>
        <dbReference type="SAM" id="SignalP"/>
    </source>
</evidence>
<protein>
    <recommendedName>
        <fullName evidence="5">CBM6 domain-containing protein</fullName>
    </recommendedName>
</protein>
<feature type="compositionally biased region" description="Basic and acidic residues" evidence="3">
    <location>
        <begin position="104"/>
        <end position="119"/>
    </location>
</feature>
<dbReference type="SMART" id="SM00560">
    <property type="entry name" value="LamGL"/>
    <property type="match status" value="1"/>
</dbReference>
<feature type="domain" description="CBM6" evidence="5">
    <location>
        <begin position="732"/>
        <end position="866"/>
    </location>
</feature>
<evidence type="ECO:0000313" key="6">
    <source>
        <dbReference type="EMBL" id="GAA0256410.1"/>
    </source>
</evidence>
<evidence type="ECO:0000259" key="5">
    <source>
        <dbReference type="PROSITE" id="PS51175"/>
    </source>
</evidence>
<dbReference type="Proteomes" id="UP001500416">
    <property type="component" value="Unassembled WGS sequence"/>
</dbReference>
<evidence type="ECO:0000256" key="3">
    <source>
        <dbReference type="SAM" id="MobiDB-lite"/>
    </source>
</evidence>
<dbReference type="InterPro" id="IPR006558">
    <property type="entry name" value="LamG-like"/>
</dbReference>
<sequence length="1806" mass="190048">MRPRPSGFAMRKRPAVLAVATACALLVQTLVGLPFTASAQTEHAPAPDTPSADSGSEQEQTALAEAQRTGQPVPVGDKLTETSTVLANPDGTLTLRSHAKPVRTNKDGTWHDIDTDLTRSADGTLTPTATPVDVSFSAGGTTPLVTMREGDRQFTLSWPTPLPVPVVDGATATYPELLPGVDLRLTANSTGYSEVLVVKNEQAAANPELSSFKLNATTTGLDLSSTGDVLSATDNTGKVVFQGSTPIMWDSSTDERRGPAPTPTDPGGGKVTELGVTATTTDTGTSATAELTITPDGEALRGENVQYPVYIDPLMSRHKSAWLEVTSNDWQYWNADMDAQVGRCEWSGCGSVWVARSFFRFDTAELKPRNGHKPHLYGAMIYTTQKHGTSCTEEAVALYHTDAFGPQTRWPGPNGHHVETKWSKVGDQCGGAGTVPFNAWSPVTSAINGSWDYFHVGLLSPDEGDKYQWKKFDNNPYLDVLYAYPPNGASGLWVGNGVTCAGKVITPDSKPTLYATATDNNNPPLPLELHYEVQTSGGAAVVAKTDEANPTVISSGSQGGWQTNNALSNGVYAVKVGVKNRFPGDSTKNLWGPWLDWSYFTVRPNPITATPTITSADYPADYWGRPQNQPGTFTFDAKGAANIVGFTYTFNGSGTAVVPTTTDCDYNRTFGTTGGWVANNGGKATITVPPNLSPGYHTLHVRSFDDAHKLSPESQAYTFYVAPSYIAPVPSQRIEAENTTPTGAIPGAVTTDAIASGGKYVTATTSTSGGTARITFPFTVPTTGYYNVDAGLIDSATVPDSAEFELDGKWVHTMFTPSAAQPTSVDRQLSGVHLTAGQHQLSVKVTKKTDSTATAFKVGIDYIDLSPTVKLDFNSLAVEAQDKPLARFGGVPWHSSDMVRFEADGTNQSVSFRFTAPIEADYAVGVGVVKNVNRGKFTVSVDGTVVGRTDTNPVDGYDPNLTNTFVGLGGAHLTAGEHKITFTTAEPNPASTGPRHLISADYLTIQPINNVTTSSFTDAMNNKGISNDGVTTGNFGLADHSLSAQTLAAAGLAPGKTIAINGAAFTMPAPNPTTGNDNVIAIGQTIPFPAAQQVKANSIGLLALSTCGTSPSRYATITYTDGTTTNPWFPEVGDWVNPIPQDHTGIRLPYRNVLLAKEPRYQPVIQPIFVPADPTKTVKSITLPNYGSTLRDRACDAELHVLAIAPRPVDTGWVGAWAAPADAVVVPPGGHGFGNKTLRTVLHPTVTGGQARVKLSNALNNAPVTISAATIAAQTGTDSATGTPTSLKFGDAGSITLPAGGETYSDPVTFPGGGNGNLVVSLHLPNATALAPVHGNATAPTYLASGNTVTNTDGTPYTTTLTGSYFITGVDVSTPDTGHGTVVVLGDHLTATAPPGSTQRDTWVDELPGKLAGVGATLPGGLVNASRAGIPDTARWRLNDGTGTTARDTVGTHHATLNGGAAWSTDRGGSAVLNGTTAYLQTAGNVLDTSKSFSVSAWLKPNSNGWQTAITQEGSQYNAFHLGYDGDAKRWNFTTLSADGDNYTFLRAHSAAEPALNTWAHLTATYDHTTGTMRLYVNGTLESTVTGATVFAATGPLVIGRGKHDGYYMHNYNGGIADLRVHQRTLSPADVMHTVRTTGTGSDIGATAAARAGQDLHRTTLAAPNVRTVIVAAGATDILNGATAVEVGQNLTKLIGTDTADGIKRQRRTDGTLVHVIVTTIPPLGLDANDPREGHRQALNQALIANPTRYGADYAVDYDAAVRDTANPNNVAAHYLTSGIPNEAYHNQLAQYLADAVNDFPPRAEL</sequence>
<dbReference type="PROSITE" id="PS51175">
    <property type="entry name" value="CBM6"/>
    <property type="match status" value="1"/>
</dbReference>
<feature type="region of interest" description="Disordered" evidence="3">
    <location>
        <begin position="248"/>
        <end position="272"/>
    </location>
</feature>
<feature type="region of interest" description="Disordered" evidence="3">
    <location>
        <begin position="41"/>
        <end position="140"/>
    </location>
</feature>
<keyword evidence="2" id="KW-1015">Disulfide bond</keyword>
<dbReference type="Gene3D" id="2.60.120.260">
    <property type="entry name" value="Galactose-binding domain-like"/>
    <property type="match status" value="2"/>
</dbReference>
<dbReference type="PANTHER" id="PTHR43784">
    <property type="entry name" value="GDSL-LIKE LIPASE/ACYLHYDROLASE, PUTATIVE (AFU_ORTHOLOGUE AFUA_2G00820)-RELATED"/>
    <property type="match status" value="1"/>
</dbReference>
<dbReference type="InterPro" id="IPR013320">
    <property type="entry name" value="ConA-like_dom_sf"/>
</dbReference>
<evidence type="ECO:0000313" key="7">
    <source>
        <dbReference type="Proteomes" id="UP001500416"/>
    </source>
</evidence>
<dbReference type="SUPFAM" id="SSF49899">
    <property type="entry name" value="Concanavalin A-like lectins/glucanases"/>
    <property type="match status" value="1"/>
</dbReference>
<keyword evidence="1 4" id="KW-0732">Signal</keyword>
<gene>
    <name evidence="6" type="ORF">GCM10010492_66670</name>
</gene>
<dbReference type="EMBL" id="BAAABU010000024">
    <property type="protein sequence ID" value="GAA0256410.1"/>
    <property type="molecule type" value="Genomic_DNA"/>
</dbReference>
<dbReference type="Pfam" id="PF13385">
    <property type="entry name" value="Laminin_G_3"/>
    <property type="match status" value="1"/>
</dbReference>
<keyword evidence="7" id="KW-1185">Reference proteome</keyword>
<dbReference type="SUPFAM" id="SSF49785">
    <property type="entry name" value="Galactose-binding domain-like"/>
    <property type="match status" value="1"/>
</dbReference>
<evidence type="ECO:0000256" key="2">
    <source>
        <dbReference type="ARBA" id="ARBA00023157"/>
    </source>
</evidence>
<dbReference type="InterPro" id="IPR053140">
    <property type="entry name" value="GDSL_Rv0518-like"/>
</dbReference>
<accession>A0ABN0UNE2</accession>
<name>A0ABN0UNE2_9PSEU</name>
<dbReference type="InterPro" id="IPR008979">
    <property type="entry name" value="Galactose-bd-like_sf"/>
</dbReference>
<organism evidence="6 7">
    <name type="scientific">Saccharothrix mutabilis subsp. mutabilis</name>
    <dbReference type="NCBI Taxonomy" id="66855"/>
    <lineage>
        <taxon>Bacteria</taxon>
        <taxon>Bacillati</taxon>
        <taxon>Actinomycetota</taxon>
        <taxon>Actinomycetes</taxon>
        <taxon>Pseudonocardiales</taxon>
        <taxon>Pseudonocardiaceae</taxon>
        <taxon>Saccharothrix</taxon>
    </lineage>
</organism>
<dbReference type="InterPro" id="IPR005084">
    <property type="entry name" value="CBM6"/>
</dbReference>